<dbReference type="InterPro" id="IPR051265">
    <property type="entry name" value="HIBADH-related_NP60_sf"/>
</dbReference>
<organism evidence="6 7">
    <name type="scientific">Brevibacterium otitidis</name>
    <dbReference type="NCBI Taxonomy" id="53364"/>
    <lineage>
        <taxon>Bacteria</taxon>
        <taxon>Bacillati</taxon>
        <taxon>Actinomycetota</taxon>
        <taxon>Actinomycetes</taxon>
        <taxon>Micrococcales</taxon>
        <taxon>Brevibacteriaceae</taxon>
        <taxon>Brevibacterium</taxon>
    </lineage>
</organism>
<dbReference type="GO" id="GO:0016491">
    <property type="term" value="F:oxidoreductase activity"/>
    <property type="evidence" value="ECO:0007669"/>
    <property type="project" value="UniProtKB-KW"/>
</dbReference>
<evidence type="ECO:0000256" key="1">
    <source>
        <dbReference type="ARBA" id="ARBA00009080"/>
    </source>
</evidence>
<dbReference type="EMBL" id="JBHMAU010000003">
    <property type="protein sequence ID" value="MFB9774904.1"/>
    <property type="molecule type" value="Genomic_DNA"/>
</dbReference>
<dbReference type="PIRSF" id="PIRSF000103">
    <property type="entry name" value="HIBADH"/>
    <property type="match status" value="1"/>
</dbReference>
<dbReference type="InterPro" id="IPR008927">
    <property type="entry name" value="6-PGluconate_DH-like_C_sf"/>
</dbReference>
<dbReference type="PANTHER" id="PTHR43580:SF2">
    <property type="entry name" value="CYTOKINE-LIKE NUCLEAR FACTOR N-PAC"/>
    <property type="match status" value="1"/>
</dbReference>
<dbReference type="Gene3D" id="1.10.1040.10">
    <property type="entry name" value="N-(1-d-carboxylethyl)-l-norvaline Dehydrogenase, domain 2"/>
    <property type="match status" value="1"/>
</dbReference>
<protein>
    <submittedName>
        <fullName evidence="6">NAD(P)-dependent oxidoreductase</fullName>
        <ecNumber evidence="6">1.1.-.-</ecNumber>
    </submittedName>
</protein>
<comment type="similarity">
    <text evidence="1">Belongs to the HIBADH-related family.</text>
</comment>
<feature type="domain" description="3-hydroxyisobutyrate dehydrogenase-like NAD-binding" evidence="5">
    <location>
        <begin position="188"/>
        <end position="303"/>
    </location>
</feature>
<dbReference type="EC" id="1.1.-.-" evidence="6"/>
<dbReference type="SUPFAM" id="SSF51735">
    <property type="entry name" value="NAD(P)-binding Rossmann-fold domains"/>
    <property type="match status" value="1"/>
</dbReference>
<comment type="caution">
    <text evidence="6">The sequence shown here is derived from an EMBL/GenBank/DDBJ whole genome shotgun (WGS) entry which is preliminary data.</text>
</comment>
<proteinExistence type="inferred from homology"/>
<feature type="domain" description="6-phosphogluconate dehydrogenase NADP-binding" evidence="4">
    <location>
        <begin position="29"/>
        <end position="182"/>
    </location>
</feature>
<evidence type="ECO:0000313" key="7">
    <source>
        <dbReference type="Proteomes" id="UP001589707"/>
    </source>
</evidence>
<dbReference type="InterPro" id="IPR029154">
    <property type="entry name" value="HIBADH-like_NADP-bd"/>
</dbReference>
<sequence length="318" mass="33223">MTPTLYRERSVQKRRLRVIMTTSQAHTAVAVLGTGTMGAPIARNLHKAGFDVTAWNRSPAKAAPLSEDGVALASSPADAVRDVSVVVTVLKDADAVLEVLDAAAEALRPGTVLVQISTVGVEGITRIAEFAVSHQLRLIDAPVQGTKGPAENAQLVVLASGADSDRDAVEPVFDAIGKKTLWVAGEPGEASKLKVVVNSFISALTHGIAEAVRLAEALEIDAEDFQKAIHGGPLDAPFGSIKLDAILNQQFAPSFTVDNAIKDSRLVAEAAENAGVWLPVADAGLERYRAAAATGHGGDDMAASYFAESTVEESTHAF</sequence>
<keyword evidence="3" id="KW-0520">NAD</keyword>
<keyword evidence="2 6" id="KW-0560">Oxidoreductase</keyword>
<evidence type="ECO:0000259" key="4">
    <source>
        <dbReference type="Pfam" id="PF03446"/>
    </source>
</evidence>
<dbReference type="Pfam" id="PF03446">
    <property type="entry name" value="NAD_binding_2"/>
    <property type="match status" value="1"/>
</dbReference>
<accession>A0ABV5WYW3</accession>
<dbReference type="InterPro" id="IPR013328">
    <property type="entry name" value="6PGD_dom2"/>
</dbReference>
<dbReference type="Proteomes" id="UP001589707">
    <property type="component" value="Unassembled WGS sequence"/>
</dbReference>
<keyword evidence="7" id="KW-1185">Reference proteome</keyword>
<dbReference type="InterPro" id="IPR015815">
    <property type="entry name" value="HIBADH-related"/>
</dbReference>
<gene>
    <name evidence="6" type="ORF">ACFFN1_00425</name>
</gene>
<evidence type="ECO:0000256" key="3">
    <source>
        <dbReference type="ARBA" id="ARBA00023027"/>
    </source>
</evidence>
<name>A0ABV5WYW3_9MICO</name>
<evidence type="ECO:0000259" key="5">
    <source>
        <dbReference type="Pfam" id="PF14833"/>
    </source>
</evidence>
<dbReference type="InterPro" id="IPR036291">
    <property type="entry name" value="NAD(P)-bd_dom_sf"/>
</dbReference>
<reference evidence="6 7" key="1">
    <citation type="submission" date="2024-09" db="EMBL/GenBank/DDBJ databases">
        <authorList>
            <person name="Sun Q."/>
            <person name="Mori K."/>
        </authorList>
    </citation>
    <scope>NUCLEOTIDE SEQUENCE [LARGE SCALE GENOMIC DNA]</scope>
    <source>
        <strain evidence="6 7">JCM 11683</strain>
    </source>
</reference>
<dbReference type="RefSeq" id="WP_376837576.1">
    <property type="nucleotide sequence ID" value="NZ_JBHMAU010000003.1"/>
</dbReference>
<evidence type="ECO:0000313" key="6">
    <source>
        <dbReference type="EMBL" id="MFB9774904.1"/>
    </source>
</evidence>
<dbReference type="SUPFAM" id="SSF48179">
    <property type="entry name" value="6-phosphogluconate dehydrogenase C-terminal domain-like"/>
    <property type="match status" value="1"/>
</dbReference>
<dbReference type="Pfam" id="PF14833">
    <property type="entry name" value="NAD_binding_11"/>
    <property type="match status" value="1"/>
</dbReference>
<dbReference type="InterPro" id="IPR006115">
    <property type="entry name" value="6PGDH_NADP-bd"/>
</dbReference>
<dbReference type="Gene3D" id="3.40.50.720">
    <property type="entry name" value="NAD(P)-binding Rossmann-like Domain"/>
    <property type="match status" value="1"/>
</dbReference>
<dbReference type="PANTHER" id="PTHR43580">
    <property type="entry name" value="OXIDOREDUCTASE GLYR1-RELATED"/>
    <property type="match status" value="1"/>
</dbReference>
<evidence type="ECO:0000256" key="2">
    <source>
        <dbReference type="ARBA" id="ARBA00023002"/>
    </source>
</evidence>